<dbReference type="AlphaFoldDB" id="A0A6A4SGH6"/>
<protein>
    <submittedName>
        <fullName evidence="2">Uncharacterized protein</fullName>
    </submittedName>
</protein>
<name>A0A6A4SGH6_SCOMX</name>
<dbReference type="Proteomes" id="UP000438429">
    <property type="component" value="Unassembled WGS sequence"/>
</dbReference>
<gene>
    <name evidence="2" type="ORF">F2P81_015873</name>
</gene>
<feature type="region of interest" description="Disordered" evidence="1">
    <location>
        <begin position="84"/>
        <end position="104"/>
    </location>
</feature>
<proteinExistence type="predicted"/>
<reference evidence="2 3" key="1">
    <citation type="submission" date="2019-06" db="EMBL/GenBank/DDBJ databases">
        <title>Draft genomes of female and male turbot (Scophthalmus maximus).</title>
        <authorList>
            <person name="Xu H."/>
            <person name="Xu X.-W."/>
            <person name="Shao C."/>
            <person name="Chen S."/>
        </authorList>
    </citation>
    <scope>NUCLEOTIDE SEQUENCE [LARGE SCALE GENOMIC DNA]</scope>
    <source>
        <strain evidence="2">Ysfricsl-2016a</strain>
        <tissue evidence="2">Blood</tissue>
    </source>
</reference>
<organism evidence="2 3">
    <name type="scientific">Scophthalmus maximus</name>
    <name type="common">Turbot</name>
    <name type="synonym">Psetta maxima</name>
    <dbReference type="NCBI Taxonomy" id="52904"/>
    <lineage>
        <taxon>Eukaryota</taxon>
        <taxon>Metazoa</taxon>
        <taxon>Chordata</taxon>
        <taxon>Craniata</taxon>
        <taxon>Vertebrata</taxon>
        <taxon>Euteleostomi</taxon>
        <taxon>Actinopterygii</taxon>
        <taxon>Neopterygii</taxon>
        <taxon>Teleostei</taxon>
        <taxon>Neoteleostei</taxon>
        <taxon>Acanthomorphata</taxon>
        <taxon>Carangaria</taxon>
        <taxon>Pleuronectiformes</taxon>
        <taxon>Pleuronectoidei</taxon>
        <taxon>Scophthalmidae</taxon>
        <taxon>Scophthalmus</taxon>
    </lineage>
</organism>
<accession>A0A6A4SGH6</accession>
<feature type="compositionally biased region" description="Basic and acidic residues" evidence="1">
    <location>
        <begin position="89"/>
        <end position="99"/>
    </location>
</feature>
<dbReference type="EMBL" id="VEVO01000014">
    <property type="protein sequence ID" value="KAF0031318.1"/>
    <property type="molecule type" value="Genomic_DNA"/>
</dbReference>
<sequence>MRTRRRGCDAVCCVGDHRLWHVNGSCTSSARLPAFPSVVVVRSQANFVLVAKRWRRRRRRRGFARSLQTPELCVPPANMRAEAGALSARHSDRGGERARRCPGFKGMKGARVANAEGDLRPPGHSPAS</sequence>
<comment type="caution">
    <text evidence="2">The sequence shown here is derived from an EMBL/GenBank/DDBJ whole genome shotgun (WGS) entry which is preliminary data.</text>
</comment>
<evidence type="ECO:0000313" key="3">
    <source>
        <dbReference type="Proteomes" id="UP000438429"/>
    </source>
</evidence>
<evidence type="ECO:0000256" key="1">
    <source>
        <dbReference type="SAM" id="MobiDB-lite"/>
    </source>
</evidence>
<evidence type="ECO:0000313" key="2">
    <source>
        <dbReference type="EMBL" id="KAF0031318.1"/>
    </source>
</evidence>